<dbReference type="RefSeq" id="XP_012943088.1">
    <property type="nucleotide sequence ID" value="XM_013087634.1"/>
</dbReference>
<protein>
    <submittedName>
        <fullName evidence="2">Uncharacterized protein LOC101852433</fullName>
    </submittedName>
</protein>
<gene>
    <name evidence="2" type="primary">LOC101852433</name>
</gene>
<evidence type="ECO:0000313" key="1">
    <source>
        <dbReference type="Proteomes" id="UP000694888"/>
    </source>
</evidence>
<proteinExistence type="predicted"/>
<dbReference type="GeneID" id="101852433"/>
<accession>A0ABM1A8X8</accession>
<organism evidence="1 2">
    <name type="scientific">Aplysia californica</name>
    <name type="common">California sea hare</name>
    <dbReference type="NCBI Taxonomy" id="6500"/>
    <lineage>
        <taxon>Eukaryota</taxon>
        <taxon>Metazoa</taxon>
        <taxon>Spiralia</taxon>
        <taxon>Lophotrochozoa</taxon>
        <taxon>Mollusca</taxon>
        <taxon>Gastropoda</taxon>
        <taxon>Heterobranchia</taxon>
        <taxon>Euthyneura</taxon>
        <taxon>Tectipleura</taxon>
        <taxon>Aplysiida</taxon>
        <taxon>Aplysioidea</taxon>
        <taxon>Aplysiidae</taxon>
        <taxon>Aplysia</taxon>
    </lineage>
</organism>
<name>A0ABM1A8X8_APLCA</name>
<reference evidence="2" key="1">
    <citation type="submission" date="2025-08" db="UniProtKB">
        <authorList>
            <consortium name="RefSeq"/>
        </authorList>
    </citation>
    <scope>IDENTIFICATION</scope>
</reference>
<sequence>MFLDDDRSPEEVASALEAGAEPLPEDAVVYAYEVETTGEVRVVVKFTSVTGVDYPSNPSDNKQLFTVEDLTSDDDIPSGDIPVIILVEESDTVLAKVCTGGLSLLCLVAWC</sequence>
<evidence type="ECO:0000313" key="2">
    <source>
        <dbReference type="RefSeq" id="XP_012943088.1"/>
    </source>
</evidence>
<keyword evidence="1" id="KW-1185">Reference proteome</keyword>
<dbReference type="Proteomes" id="UP000694888">
    <property type="component" value="Unplaced"/>
</dbReference>